<evidence type="ECO:0000313" key="8">
    <source>
        <dbReference type="EMBL" id="RGX80278.1"/>
    </source>
</evidence>
<evidence type="ECO:0000313" key="9">
    <source>
        <dbReference type="Proteomes" id="UP000286075"/>
    </source>
</evidence>
<feature type="transmembrane region" description="Helical" evidence="6">
    <location>
        <begin position="7"/>
        <end position="26"/>
    </location>
</feature>
<keyword evidence="3 6" id="KW-0812">Transmembrane</keyword>
<evidence type="ECO:0000256" key="4">
    <source>
        <dbReference type="ARBA" id="ARBA00022989"/>
    </source>
</evidence>
<dbReference type="Pfam" id="PF00892">
    <property type="entry name" value="EamA"/>
    <property type="match status" value="2"/>
</dbReference>
<proteinExistence type="predicted"/>
<evidence type="ECO:0000259" key="7">
    <source>
        <dbReference type="Pfam" id="PF00892"/>
    </source>
</evidence>
<dbReference type="PANTHER" id="PTHR32322:SF18">
    <property type="entry name" value="S-ADENOSYLMETHIONINE_S-ADENOSYLHOMOCYSTEINE TRANSPORTER"/>
    <property type="match status" value="1"/>
</dbReference>
<feature type="transmembrane region" description="Helical" evidence="6">
    <location>
        <begin position="213"/>
        <end position="234"/>
    </location>
</feature>
<keyword evidence="5 6" id="KW-0472">Membrane</keyword>
<feature type="domain" description="EamA" evidence="7">
    <location>
        <begin position="7"/>
        <end position="138"/>
    </location>
</feature>
<feature type="transmembrane region" description="Helical" evidence="6">
    <location>
        <begin position="151"/>
        <end position="171"/>
    </location>
</feature>
<feature type="transmembrane region" description="Helical" evidence="6">
    <location>
        <begin position="122"/>
        <end position="139"/>
    </location>
</feature>
<evidence type="ECO:0000256" key="5">
    <source>
        <dbReference type="ARBA" id="ARBA00023136"/>
    </source>
</evidence>
<protein>
    <submittedName>
        <fullName evidence="8">DMT family transporter</fullName>
    </submittedName>
</protein>
<evidence type="ECO:0000256" key="3">
    <source>
        <dbReference type="ARBA" id="ARBA00022692"/>
    </source>
</evidence>
<keyword evidence="4 6" id="KW-1133">Transmembrane helix</keyword>
<keyword evidence="2" id="KW-1003">Cell membrane</keyword>
<feature type="transmembrane region" description="Helical" evidence="6">
    <location>
        <begin position="67"/>
        <end position="90"/>
    </location>
</feature>
<evidence type="ECO:0000256" key="1">
    <source>
        <dbReference type="ARBA" id="ARBA00004651"/>
    </source>
</evidence>
<reference evidence="8 9" key="1">
    <citation type="submission" date="2018-08" db="EMBL/GenBank/DDBJ databases">
        <title>A genome reference for cultivated species of the human gut microbiota.</title>
        <authorList>
            <person name="Zou Y."/>
            <person name="Xue W."/>
            <person name="Luo G."/>
        </authorList>
    </citation>
    <scope>NUCLEOTIDE SEQUENCE [LARGE SCALE GENOMIC DNA]</scope>
    <source>
        <strain evidence="8 9">OF03-9BH</strain>
    </source>
</reference>
<feature type="domain" description="EamA" evidence="7">
    <location>
        <begin position="152"/>
        <end position="288"/>
    </location>
</feature>
<dbReference type="EMBL" id="QSCF01000005">
    <property type="protein sequence ID" value="RGX80278.1"/>
    <property type="molecule type" value="Genomic_DNA"/>
</dbReference>
<feature type="transmembrane region" description="Helical" evidence="6">
    <location>
        <begin position="183"/>
        <end position="201"/>
    </location>
</feature>
<evidence type="ECO:0000256" key="6">
    <source>
        <dbReference type="SAM" id="Phobius"/>
    </source>
</evidence>
<dbReference type="GO" id="GO:0005886">
    <property type="term" value="C:plasma membrane"/>
    <property type="evidence" value="ECO:0007669"/>
    <property type="project" value="UniProtKB-SubCell"/>
</dbReference>
<accession>A0A413H9C7</accession>
<comment type="subcellular location">
    <subcellularLocation>
        <location evidence="1">Cell membrane</location>
        <topology evidence="1">Multi-pass membrane protein</topology>
    </subcellularLocation>
</comment>
<feature type="transmembrane region" description="Helical" evidence="6">
    <location>
        <begin position="96"/>
        <end position="115"/>
    </location>
</feature>
<name>A0A413H9C7_9BACE</name>
<organism evidence="8 9">
    <name type="scientific">Bacteroides stercorirosoris</name>
    <dbReference type="NCBI Taxonomy" id="871324"/>
    <lineage>
        <taxon>Bacteria</taxon>
        <taxon>Pseudomonadati</taxon>
        <taxon>Bacteroidota</taxon>
        <taxon>Bacteroidia</taxon>
        <taxon>Bacteroidales</taxon>
        <taxon>Bacteroidaceae</taxon>
        <taxon>Bacteroides</taxon>
    </lineage>
</organism>
<dbReference type="InterPro" id="IPR037185">
    <property type="entry name" value="EmrE-like"/>
</dbReference>
<comment type="caution">
    <text evidence="8">The sequence shown here is derived from an EMBL/GenBank/DDBJ whole genome shotgun (WGS) entry which is preliminary data.</text>
</comment>
<dbReference type="OrthoDB" id="9811486at2"/>
<dbReference type="SUPFAM" id="SSF103481">
    <property type="entry name" value="Multidrug resistance efflux transporter EmrE"/>
    <property type="match status" value="2"/>
</dbReference>
<dbReference type="AlphaFoldDB" id="A0A413H9C7"/>
<dbReference type="InterPro" id="IPR050638">
    <property type="entry name" value="AA-Vitamin_Transporters"/>
</dbReference>
<dbReference type="PANTHER" id="PTHR32322">
    <property type="entry name" value="INNER MEMBRANE TRANSPORTER"/>
    <property type="match status" value="1"/>
</dbReference>
<evidence type="ECO:0000256" key="2">
    <source>
        <dbReference type="ARBA" id="ARBA00022475"/>
    </source>
</evidence>
<feature type="transmembrane region" description="Helical" evidence="6">
    <location>
        <begin position="255"/>
        <end position="288"/>
    </location>
</feature>
<sequence>MNKNVQGHIFALTANILWGLMAPIGKSALMEFSALSVTTFRMVGAAACFWLLSAFCKREHVDHRDMLKIFFASLFALVFNQGVYIFGLSMTSPIDASIVTTTLPIVTMIIAAIYLKEPVTNLKVLGIFVGAMGALILIMSSQTAGGGNSSIIGDLLCLVAQISFSIYLTVFKGLSQKYSPITLNKWMFVYASMCYIPFSYHDVASIQWAEISTAAFVQVGYVVVGGSFLAYIFIMTAQRLMRPTVVSMYNYMQPIVASIAAIIMGLGVFGWEKGAAIALVFLGVYIVTKSKSKADFEKAGKEV</sequence>
<dbReference type="Proteomes" id="UP000286075">
    <property type="component" value="Unassembled WGS sequence"/>
</dbReference>
<dbReference type="InterPro" id="IPR000620">
    <property type="entry name" value="EamA_dom"/>
</dbReference>
<dbReference type="RefSeq" id="WP_117986807.1">
    <property type="nucleotide sequence ID" value="NZ_CABMFG010000005.1"/>
</dbReference>
<feature type="transmembrane region" description="Helical" evidence="6">
    <location>
        <begin position="32"/>
        <end position="55"/>
    </location>
</feature>
<gene>
    <name evidence="8" type="ORF">DXA68_04750</name>
</gene>